<dbReference type="InterPro" id="IPR002491">
    <property type="entry name" value="ABC_transptr_periplasmic_BD"/>
</dbReference>
<dbReference type="Proteomes" id="UP000319828">
    <property type="component" value="Unassembled WGS sequence"/>
</dbReference>
<evidence type="ECO:0000256" key="6">
    <source>
        <dbReference type="SAM" id="SignalP"/>
    </source>
</evidence>
<dbReference type="AlphaFoldDB" id="A0A557PB20"/>
<keyword evidence="11" id="KW-1185">Reference proteome</keyword>
<proteinExistence type="inferred from homology"/>
<keyword evidence="4" id="KW-0406">Ion transport</keyword>
<dbReference type="RefSeq" id="WP_089122552.1">
    <property type="nucleotide sequence ID" value="NZ_BSPV01000020.1"/>
</dbReference>
<evidence type="ECO:0000313" key="8">
    <source>
        <dbReference type="EMBL" id="GLT16192.1"/>
    </source>
</evidence>
<protein>
    <submittedName>
        <fullName evidence="8">Iron(III) ABC transporter substrate-binding protein</fullName>
    </submittedName>
    <submittedName>
        <fullName evidence="9">Iron-siderophore ABC transporter substrate-binding protein</fullName>
    </submittedName>
</protein>
<gene>
    <name evidence="9" type="ORF">FOF44_06100</name>
    <name evidence="8" type="ORF">GCM10007931_31680</name>
</gene>
<evidence type="ECO:0000256" key="3">
    <source>
        <dbReference type="ARBA" id="ARBA00022448"/>
    </source>
</evidence>
<evidence type="ECO:0000256" key="5">
    <source>
        <dbReference type="ARBA" id="ARBA00022729"/>
    </source>
</evidence>
<dbReference type="PRINTS" id="PR01715">
    <property type="entry name" value="FERRIBNDNGPP"/>
</dbReference>
<keyword evidence="5 6" id="KW-0732">Signal</keyword>
<evidence type="ECO:0000256" key="1">
    <source>
        <dbReference type="ARBA" id="ARBA00004196"/>
    </source>
</evidence>
<evidence type="ECO:0000256" key="2">
    <source>
        <dbReference type="ARBA" id="ARBA00008814"/>
    </source>
</evidence>
<dbReference type="Proteomes" id="UP001157156">
    <property type="component" value="Unassembled WGS sequence"/>
</dbReference>
<reference evidence="9 10" key="3">
    <citation type="submission" date="2019-07" db="EMBL/GenBank/DDBJ databases">
        <title>The draft genome sequence of Vibrio algivorus M1486.</title>
        <authorList>
            <person name="Meng X."/>
        </authorList>
    </citation>
    <scope>NUCLEOTIDE SEQUENCE [LARGE SCALE GENOMIC DNA]</scope>
    <source>
        <strain evidence="9 10">M1486</strain>
    </source>
</reference>
<name>A0A557PB20_9VIBR</name>
<keyword evidence="4" id="KW-0408">Iron</keyword>
<keyword evidence="3" id="KW-0813">Transport</keyword>
<reference evidence="8" key="4">
    <citation type="submission" date="2023-01" db="EMBL/GenBank/DDBJ databases">
        <title>Draft genome sequence of Vibrio algivorus strain NBRC 111146.</title>
        <authorList>
            <person name="Sun Q."/>
            <person name="Mori K."/>
        </authorList>
    </citation>
    <scope>NUCLEOTIDE SEQUENCE</scope>
    <source>
        <strain evidence="8">NBRC 111146</strain>
    </source>
</reference>
<accession>A0A557PB20</accession>
<dbReference type="OrthoDB" id="6160519at2"/>
<evidence type="ECO:0000313" key="10">
    <source>
        <dbReference type="Proteomes" id="UP000319828"/>
    </source>
</evidence>
<organism evidence="9 10">
    <name type="scientific">Vibrio algivorus</name>
    <dbReference type="NCBI Taxonomy" id="1667024"/>
    <lineage>
        <taxon>Bacteria</taxon>
        <taxon>Pseudomonadati</taxon>
        <taxon>Pseudomonadota</taxon>
        <taxon>Gammaproteobacteria</taxon>
        <taxon>Vibrionales</taxon>
        <taxon>Vibrionaceae</taxon>
        <taxon>Vibrio</taxon>
    </lineage>
</organism>
<reference evidence="8" key="1">
    <citation type="journal article" date="2014" name="Int. J. Syst. Evol. Microbiol.">
        <title>Complete genome of a new Firmicutes species belonging to the dominant human colonic microbiota ('Ruminococcus bicirculans') reveals two chromosomes and a selective capacity to utilize plant glucans.</title>
        <authorList>
            <consortium name="NISC Comparative Sequencing Program"/>
            <person name="Wegmann U."/>
            <person name="Louis P."/>
            <person name="Goesmann A."/>
            <person name="Henrissat B."/>
            <person name="Duncan S.H."/>
            <person name="Flint H.J."/>
        </authorList>
    </citation>
    <scope>NUCLEOTIDE SEQUENCE</scope>
    <source>
        <strain evidence="8">NBRC 111146</strain>
    </source>
</reference>
<dbReference type="SUPFAM" id="SSF53807">
    <property type="entry name" value="Helical backbone' metal receptor"/>
    <property type="match status" value="1"/>
</dbReference>
<feature type="chain" id="PRO_5021793956" evidence="6">
    <location>
        <begin position="22"/>
        <end position="304"/>
    </location>
</feature>
<keyword evidence="4" id="KW-0410">Iron transport</keyword>
<dbReference type="EMBL" id="BSPV01000020">
    <property type="protein sequence ID" value="GLT16192.1"/>
    <property type="molecule type" value="Genomic_DNA"/>
</dbReference>
<sequence>MKIRIQFITFMAALFSFSSVASITVTDSLGEHQLDSHPKRIVALNWDLAEQLLELGVTPVGVPNIKDYTTWVVKPTIPESVQDLGTRAEPNMQKLAELKPDLILAASPQKDLIPRLRTIAPVLYYQTYNADQDSAKAAIENFRNIAAVVDKSDIAEQKLNAMDQRFADLKAQLETAFNGEMPSVAAMRFANQTSIYLYASNSTTDYVIHQLGLTTALPQPAKEWGIVQKRITDLQHIKDGYVIYFGPFTDAQKDQLHKSMLWKAMPFVRNGHVNEAKSVWNYGGAMSMQYIAESITESLLEIKQ</sequence>
<evidence type="ECO:0000259" key="7">
    <source>
        <dbReference type="PROSITE" id="PS50983"/>
    </source>
</evidence>
<evidence type="ECO:0000313" key="9">
    <source>
        <dbReference type="EMBL" id="TVO37838.1"/>
    </source>
</evidence>
<reference evidence="11" key="2">
    <citation type="journal article" date="2019" name="Int. J. Syst. Evol. Microbiol.">
        <title>The Global Catalogue of Microorganisms (GCM) 10K type strain sequencing project: providing services to taxonomists for standard genome sequencing and annotation.</title>
        <authorList>
            <consortium name="The Broad Institute Genomics Platform"/>
            <consortium name="The Broad Institute Genome Sequencing Center for Infectious Disease"/>
            <person name="Wu L."/>
            <person name="Ma J."/>
        </authorList>
    </citation>
    <scope>NUCLEOTIDE SEQUENCE [LARGE SCALE GENOMIC DNA]</scope>
    <source>
        <strain evidence="11">NBRC 111146</strain>
    </source>
</reference>
<comment type="similarity">
    <text evidence="2">Belongs to the bacterial solute-binding protein 8 family.</text>
</comment>
<comment type="subcellular location">
    <subcellularLocation>
        <location evidence="1">Cell envelope</location>
    </subcellularLocation>
</comment>
<evidence type="ECO:0000313" key="11">
    <source>
        <dbReference type="Proteomes" id="UP001157156"/>
    </source>
</evidence>
<dbReference type="PANTHER" id="PTHR30532:SF1">
    <property type="entry name" value="IRON(3+)-HYDROXAMATE-BINDING PROTEIN FHUD"/>
    <property type="match status" value="1"/>
</dbReference>
<evidence type="ECO:0000256" key="4">
    <source>
        <dbReference type="ARBA" id="ARBA00022496"/>
    </source>
</evidence>
<dbReference type="Gene3D" id="3.40.50.1980">
    <property type="entry name" value="Nitrogenase molybdenum iron protein domain"/>
    <property type="match status" value="2"/>
</dbReference>
<comment type="caution">
    <text evidence="9">The sequence shown here is derived from an EMBL/GenBank/DDBJ whole genome shotgun (WGS) entry which is preliminary data.</text>
</comment>
<feature type="signal peptide" evidence="6">
    <location>
        <begin position="1"/>
        <end position="21"/>
    </location>
</feature>
<dbReference type="InterPro" id="IPR051313">
    <property type="entry name" value="Bact_iron-sidero_bind"/>
</dbReference>
<feature type="domain" description="Fe/B12 periplasmic-binding" evidence="7">
    <location>
        <begin position="40"/>
        <end position="303"/>
    </location>
</feature>
<dbReference type="Pfam" id="PF01497">
    <property type="entry name" value="Peripla_BP_2"/>
    <property type="match status" value="1"/>
</dbReference>
<dbReference type="GO" id="GO:0030288">
    <property type="term" value="C:outer membrane-bounded periplasmic space"/>
    <property type="evidence" value="ECO:0007669"/>
    <property type="project" value="TreeGrafter"/>
</dbReference>
<dbReference type="GO" id="GO:1901678">
    <property type="term" value="P:iron coordination entity transport"/>
    <property type="evidence" value="ECO:0007669"/>
    <property type="project" value="UniProtKB-ARBA"/>
</dbReference>
<dbReference type="CDD" id="cd01146">
    <property type="entry name" value="FhuD"/>
    <property type="match status" value="1"/>
</dbReference>
<dbReference type="EMBL" id="VMKJ01000008">
    <property type="protein sequence ID" value="TVO37838.1"/>
    <property type="molecule type" value="Genomic_DNA"/>
</dbReference>
<dbReference type="PROSITE" id="PS50983">
    <property type="entry name" value="FE_B12_PBP"/>
    <property type="match status" value="1"/>
</dbReference>
<dbReference type="PANTHER" id="PTHR30532">
    <property type="entry name" value="IRON III DICITRATE-BINDING PERIPLASMIC PROTEIN"/>
    <property type="match status" value="1"/>
</dbReference>